<gene>
    <name evidence="2" type="ORF">GCM10017559_78880</name>
</gene>
<keyword evidence="3" id="KW-1185">Reference proteome</keyword>
<accession>A0ABP6LDY5</accession>
<comment type="caution">
    <text evidence="2">The sequence shown here is derived from an EMBL/GenBank/DDBJ whole genome shotgun (WGS) entry which is preliminary data.</text>
</comment>
<dbReference type="PANTHER" id="PTHR40943">
    <property type="entry name" value="CYTOPLASMIC PROTEIN-RELATED"/>
    <property type="match status" value="1"/>
</dbReference>
<name>A0ABP6LDY5_9ACTN</name>
<dbReference type="RefSeq" id="WP_344906748.1">
    <property type="nucleotide sequence ID" value="NZ_BAAAWD010000029.1"/>
</dbReference>
<dbReference type="Pfam" id="PF05899">
    <property type="entry name" value="Cupin_3"/>
    <property type="match status" value="1"/>
</dbReference>
<sequence>MPEIFVPEAADLARMLTAAGAFSVPAGDVRLSPDELEPGQVLAGSPRLSSIELWSSPDGRQSRGIRELTAGTVIDVERDNLVVVLAGRATLEVDGGAVLELVPGSVCLLAEGAKTVWIVHETLRVVYHRVN</sequence>
<dbReference type="InterPro" id="IPR008579">
    <property type="entry name" value="UGlyAH_Cupin_dom"/>
</dbReference>
<evidence type="ECO:0000313" key="3">
    <source>
        <dbReference type="Proteomes" id="UP001499930"/>
    </source>
</evidence>
<dbReference type="Proteomes" id="UP001499930">
    <property type="component" value="Unassembled WGS sequence"/>
</dbReference>
<feature type="domain" description="(S)-ureidoglycine aminohydrolase cupin" evidence="1">
    <location>
        <begin position="56"/>
        <end position="127"/>
    </location>
</feature>
<reference evidence="3" key="1">
    <citation type="journal article" date="2019" name="Int. J. Syst. Evol. Microbiol.">
        <title>The Global Catalogue of Microorganisms (GCM) 10K type strain sequencing project: providing services to taxonomists for standard genome sequencing and annotation.</title>
        <authorList>
            <consortium name="The Broad Institute Genomics Platform"/>
            <consortium name="The Broad Institute Genome Sequencing Center for Infectious Disease"/>
            <person name="Wu L."/>
            <person name="Ma J."/>
        </authorList>
    </citation>
    <scope>NUCLEOTIDE SEQUENCE [LARGE SCALE GENOMIC DNA]</scope>
    <source>
        <strain evidence="3">JCM 3106</strain>
    </source>
</reference>
<organism evidence="2 3">
    <name type="scientific">Streptosporangium longisporum</name>
    <dbReference type="NCBI Taxonomy" id="46187"/>
    <lineage>
        <taxon>Bacteria</taxon>
        <taxon>Bacillati</taxon>
        <taxon>Actinomycetota</taxon>
        <taxon>Actinomycetes</taxon>
        <taxon>Streptosporangiales</taxon>
        <taxon>Streptosporangiaceae</taxon>
        <taxon>Streptosporangium</taxon>
    </lineage>
</organism>
<dbReference type="Gene3D" id="2.60.120.10">
    <property type="entry name" value="Jelly Rolls"/>
    <property type="match status" value="1"/>
</dbReference>
<proteinExistence type="predicted"/>
<protein>
    <submittedName>
        <fullName evidence="2">Cupin domain-containing protein</fullName>
    </submittedName>
</protein>
<dbReference type="SUPFAM" id="SSF51182">
    <property type="entry name" value="RmlC-like cupins"/>
    <property type="match status" value="1"/>
</dbReference>
<dbReference type="InterPro" id="IPR011051">
    <property type="entry name" value="RmlC_Cupin_sf"/>
</dbReference>
<dbReference type="PANTHER" id="PTHR40943:SF1">
    <property type="entry name" value="CYTOPLASMIC PROTEIN"/>
    <property type="match status" value="1"/>
</dbReference>
<evidence type="ECO:0000259" key="1">
    <source>
        <dbReference type="Pfam" id="PF05899"/>
    </source>
</evidence>
<evidence type="ECO:0000313" key="2">
    <source>
        <dbReference type="EMBL" id="GAA3038943.1"/>
    </source>
</evidence>
<dbReference type="InterPro" id="IPR014710">
    <property type="entry name" value="RmlC-like_jellyroll"/>
</dbReference>
<dbReference type="EMBL" id="BAAAWD010000029">
    <property type="protein sequence ID" value="GAA3038943.1"/>
    <property type="molecule type" value="Genomic_DNA"/>
</dbReference>